<evidence type="ECO:0000313" key="1">
    <source>
        <dbReference type="EMBL" id="QTR49141.1"/>
    </source>
</evidence>
<dbReference type="Pfam" id="PF26412">
    <property type="entry name" value="BrxE"/>
    <property type="match status" value="1"/>
</dbReference>
<name>A0ABX7X0M0_9GAMM</name>
<evidence type="ECO:0000313" key="2">
    <source>
        <dbReference type="Proteomes" id="UP000672027"/>
    </source>
</evidence>
<proteinExistence type="predicted"/>
<protein>
    <submittedName>
        <fullName evidence="1">BrxE family protein</fullName>
    </submittedName>
</protein>
<sequence>MVGFLGEKNQANWWMSNFINRSSDAFLLPIYPRTTLLAQYHGVCEAALLVHDEHIGVGNTYHLYRLPNSIERVVAESIRDNSGSATLKDKLSDKDAALTALQAFAHTTVEKAEGPVAIGVFQDAALENLLAVSAAHYLQAFRENYQCFPYMRQA</sequence>
<dbReference type="InterPro" id="IPR058690">
    <property type="entry name" value="BrxE"/>
</dbReference>
<keyword evidence="2" id="KW-1185">Reference proteome</keyword>
<dbReference type="NCBIfam" id="NF033447">
    <property type="entry name" value="BrxE_fam"/>
    <property type="match status" value="1"/>
</dbReference>
<accession>A0ABX7X0M0</accession>
<organism evidence="1 2">
    <name type="scientific">Candidatus Thiothrix anitrata</name>
    <dbReference type="NCBI Taxonomy" id="2823902"/>
    <lineage>
        <taxon>Bacteria</taxon>
        <taxon>Pseudomonadati</taxon>
        <taxon>Pseudomonadota</taxon>
        <taxon>Gammaproteobacteria</taxon>
        <taxon>Thiotrichales</taxon>
        <taxon>Thiotrichaceae</taxon>
        <taxon>Thiothrix</taxon>
    </lineage>
</organism>
<gene>
    <name evidence="1" type="ORF">J8380_12815</name>
</gene>
<reference evidence="1 2" key="1">
    <citation type="submission" date="2021-04" db="EMBL/GenBank/DDBJ databases">
        <title>Genomics, taxonomy and metabolism of representatives of sulfur bacteria of the genus Thiothrix: Thiothrix fructosivorans QT, Thiothrix unzii A1T and three new species, Thiothrix subterranea sp. nov., Thiothrix litoralis sp. nov. and 'Candidatus Thiothrix anitrata' sp. nov.</title>
        <authorList>
            <person name="Ravin N.V."/>
            <person name="Smolyakov D."/>
            <person name="Rudenko T.S."/>
            <person name="Mardanov A.V."/>
            <person name="Beletsky A.V."/>
            <person name="Markov N.D."/>
            <person name="Fomenkov A.I."/>
            <person name="Roberts R.J."/>
            <person name="Karnachuk O.V."/>
            <person name="Novikov A."/>
            <person name="Grabovich M.Y."/>
        </authorList>
    </citation>
    <scope>NUCLEOTIDE SEQUENCE [LARGE SCALE GENOMIC DNA]</scope>
    <source>
        <strain evidence="1 2">A52</strain>
    </source>
</reference>
<dbReference type="Proteomes" id="UP000672027">
    <property type="component" value="Chromosome"/>
</dbReference>
<dbReference type="EMBL" id="CP072800">
    <property type="protein sequence ID" value="QTR49141.1"/>
    <property type="molecule type" value="Genomic_DNA"/>
</dbReference>